<dbReference type="FunFam" id="3.40.640.10:FF:000004">
    <property type="entry name" value="Acetylornithine aminotransferase"/>
    <property type="match status" value="1"/>
</dbReference>
<dbReference type="PANTHER" id="PTHR11986">
    <property type="entry name" value="AMINOTRANSFERASE CLASS III"/>
    <property type="match status" value="1"/>
</dbReference>
<feature type="binding site" evidence="5">
    <location>
        <position position="272"/>
    </location>
    <ligand>
        <name>N(2)-acetyl-L-ornithine</name>
        <dbReference type="ChEBI" id="CHEBI:57805"/>
    </ligand>
</feature>
<reference evidence="6 8" key="1">
    <citation type="submission" date="2015-09" db="EMBL/GenBank/DDBJ databases">
        <title>Draft genome sequence of Hydrogenibacillus schlegelii DSM 2000.</title>
        <authorList>
            <person name="Hemp J."/>
        </authorList>
    </citation>
    <scope>NUCLEOTIDE SEQUENCE [LARGE SCALE GENOMIC DNA]</scope>
    <source>
        <strain evidence="6 8">MA 48</strain>
    </source>
</reference>
<dbReference type="NCBIfam" id="TIGR00707">
    <property type="entry name" value="argD"/>
    <property type="match status" value="1"/>
</dbReference>
<proteinExistence type="inferred from homology"/>
<comment type="cofactor">
    <cofactor evidence="5">
        <name>pyridoxal 5'-phosphate</name>
        <dbReference type="ChEBI" id="CHEBI:597326"/>
    </cofactor>
    <text evidence="5">Binds 1 pyridoxal phosphate per subunit.</text>
</comment>
<dbReference type="GO" id="GO:0003992">
    <property type="term" value="F:N2-acetyl-L-ornithine:2-oxoglutarate 5-aminotransferase activity"/>
    <property type="evidence" value="ECO:0007669"/>
    <property type="project" value="UniProtKB-UniRule"/>
</dbReference>
<comment type="pathway">
    <text evidence="5">Amino-acid biosynthesis; L-arginine biosynthesis; N(2)-acetyl-L-ornithine from L-glutamate: step 4/4.</text>
</comment>
<sequence length="401" mass="42398">MPGSSVLFDTYARFPVRIVRGEGAYVVDAAGRRYLDFTSGIAVLSLGHVPPAVKKRLEAQLEALWHTSNLFESPHQEAVAERLVRLSFADRVLFVNSGTEANEAAIKLVRRYARKVRGLDGGTIVAFHRSFHGRTMGALSATGQPAHWDGFEPMLPGFRFLPYNDPAALEAIDGTTIAVMLELVQGEGGVTPADPAWVQALVERSRAQGALVIVDEVQTGIGRTGTLFAYEQYGFEPDVMTLAKGLGAGVPVGALLAREAVAAVFGPGTHGSTFGGNPLAMAAAEAVLDVVADPAFLARVREAATRLRRGLDAIAGRHAGLEVRGLGLLLGLGLSPEHFPDGARPLVDRLREAGVLVLTAGPNVVRILPPLTVGEAEIDRFLAALDAVLKERSAAGIPGSE</sequence>
<comment type="catalytic activity">
    <reaction evidence="5">
        <text>N(2)-acetyl-L-ornithine + 2-oxoglutarate = N-acetyl-L-glutamate 5-semialdehyde + L-glutamate</text>
        <dbReference type="Rhea" id="RHEA:18049"/>
        <dbReference type="ChEBI" id="CHEBI:16810"/>
        <dbReference type="ChEBI" id="CHEBI:29123"/>
        <dbReference type="ChEBI" id="CHEBI:29985"/>
        <dbReference type="ChEBI" id="CHEBI:57805"/>
        <dbReference type="EC" id="2.6.1.11"/>
    </reaction>
</comment>
<dbReference type="InterPro" id="IPR015422">
    <property type="entry name" value="PyrdxlP-dep_Trfase_small"/>
</dbReference>
<evidence type="ECO:0000313" key="8">
    <source>
        <dbReference type="Proteomes" id="UP000243024"/>
    </source>
</evidence>
<dbReference type="HAMAP" id="MF_01107">
    <property type="entry name" value="ArgD_aminotrans_3"/>
    <property type="match status" value="1"/>
</dbReference>
<evidence type="ECO:0000256" key="5">
    <source>
        <dbReference type="HAMAP-Rule" id="MF_01107"/>
    </source>
</evidence>
<evidence type="ECO:0000256" key="3">
    <source>
        <dbReference type="ARBA" id="ARBA00022679"/>
    </source>
</evidence>
<evidence type="ECO:0000313" key="7">
    <source>
        <dbReference type="EMBL" id="PTQ52924.1"/>
    </source>
</evidence>
<keyword evidence="4 5" id="KW-0663">Pyridoxal phosphate</keyword>
<dbReference type="Gene3D" id="3.40.640.10">
    <property type="entry name" value="Type I PLP-dependent aspartate aminotransferase-like (Major domain)"/>
    <property type="match status" value="1"/>
</dbReference>
<keyword evidence="1 5" id="KW-0032">Aminotransferase</keyword>
<dbReference type="GO" id="GO:0042802">
    <property type="term" value="F:identical protein binding"/>
    <property type="evidence" value="ECO:0007669"/>
    <property type="project" value="TreeGrafter"/>
</dbReference>
<dbReference type="Gene3D" id="3.90.1150.10">
    <property type="entry name" value="Aspartate Aminotransferase, domain 1"/>
    <property type="match status" value="1"/>
</dbReference>
<keyword evidence="2 5" id="KW-0028">Amino-acid biosynthesis</keyword>
<dbReference type="InterPro" id="IPR005814">
    <property type="entry name" value="Aminotrans_3"/>
</dbReference>
<dbReference type="EMBL" id="PEBV01000019">
    <property type="protein sequence ID" value="PTQ52924.1"/>
    <property type="molecule type" value="Genomic_DNA"/>
</dbReference>
<dbReference type="Proteomes" id="UP000243024">
    <property type="component" value="Unassembled WGS sequence"/>
</dbReference>
<comment type="caution">
    <text evidence="7">The sequence shown here is derived from an EMBL/GenBank/DDBJ whole genome shotgun (WGS) entry which is preliminary data.</text>
</comment>
<dbReference type="InterPro" id="IPR049704">
    <property type="entry name" value="Aminotrans_3_PPA_site"/>
</dbReference>
<comment type="miscellaneous">
    <text evidence="5">May also have succinyldiaminopimelate aminotransferase activity, thus carrying out the corresponding step in lysine biosynthesis.</text>
</comment>
<evidence type="ECO:0000256" key="4">
    <source>
        <dbReference type="ARBA" id="ARBA00022898"/>
    </source>
</evidence>
<dbReference type="Proteomes" id="UP000244180">
    <property type="component" value="Unassembled WGS sequence"/>
</dbReference>
<dbReference type="PROSITE" id="PS00600">
    <property type="entry name" value="AA_TRANSFER_CLASS_3"/>
    <property type="match status" value="1"/>
</dbReference>
<comment type="similarity">
    <text evidence="5">Belongs to the class-III pyridoxal-phosphate-dependent aminotransferase family. ArgD subfamily.</text>
</comment>
<dbReference type="InterPro" id="IPR004636">
    <property type="entry name" value="AcOrn/SuccOrn_fam"/>
</dbReference>
<feature type="modified residue" description="N6-(pyridoxal phosphate)lysine" evidence="5">
    <location>
        <position position="244"/>
    </location>
</feature>
<gene>
    <name evidence="5" type="primary">argD</name>
    <name evidence="7" type="ORF">HSCHL_2423</name>
    <name evidence="6" type="ORF">SA87_06315</name>
</gene>
<dbReference type="PANTHER" id="PTHR11986:SF79">
    <property type="entry name" value="ACETYLORNITHINE AMINOTRANSFERASE, MITOCHONDRIAL"/>
    <property type="match status" value="1"/>
</dbReference>
<protein>
    <recommendedName>
        <fullName evidence="5">Acetylornithine aminotransferase</fullName>
        <shortName evidence="5">ACOAT</shortName>
        <ecNumber evidence="5">2.6.1.11</ecNumber>
    </recommendedName>
</protein>
<dbReference type="InterPro" id="IPR015424">
    <property type="entry name" value="PyrdxlP-dep_Trfase"/>
</dbReference>
<organism evidence="7 9">
    <name type="scientific">Hydrogenibacillus schlegelii</name>
    <name type="common">Bacillus schlegelii</name>
    <dbReference type="NCBI Taxonomy" id="1484"/>
    <lineage>
        <taxon>Bacteria</taxon>
        <taxon>Bacillati</taxon>
        <taxon>Bacillota</taxon>
        <taxon>Bacilli</taxon>
        <taxon>Bacillales</taxon>
        <taxon>Bacillales Family X. Incertae Sedis</taxon>
        <taxon>Hydrogenibacillus</taxon>
    </lineage>
</organism>
<dbReference type="InterPro" id="IPR050103">
    <property type="entry name" value="Class-III_PLP-dep_AT"/>
</dbReference>
<keyword evidence="5" id="KW-0963">Cytoplasm</keyword>
<name>A0A132NCV4_HYDSH</name>
<dbReference type="PIRSF" id="PIRSF000521">
    <property type="entry name" value="Transaminase_4ab_Lys_Orn"/>
    <property type="match status" value="1"/>
</dbReference>
<reference evidence="7 9" key="2">
    <citation type="submission" date="2017-08" db="EMBL/GenBank/DDBJ databases">
        <title>Burning lignite coal seam in the remote Altai Mountains harbors a hydrogen-driven thermophilic microbial community.</title>
        <authorList>
            <person name="Kadnikov V.V."/>
            <person name="Mardanov A.V."/>
            <person name="Ivasenko D."/>
            <person name="Beletsky A.V."/>
            <person name="Karnachuk O.V."/>
            <person name="Ravin N.V."/>
        </authorList>
    </citation>
    <scope>NUCLEOTIDE SEQUENCE [LARGE SCALE GENOMIC DNA]</scope>
    <source>
        <strain evidence="7">AL33</strain>
    </source>
</reference>
<dbReference type="GO" id="GO:0030170">
    <property type="term" value="F:pyridoxal phosphate binding"/>
    <property type="evidence" value="ECO:0007669"/>
    <property type="project" value="InterPro"/>
</dbReference>
<dbReference type="EC" id="2.6.1.11" evidence="5"/>
<dbReference type="EMBL" id="JXBB01000005">
    <property type="protein sequence ID" value="OAR05108.1"/>
    <property type="molecule type" value="Genomic_DNA"/>
</dbReference>
<dbReference type="OrthoDB" id="9807885at2"/>
<dbReference type="STRING" id="1484.SA87_06315"/>
<evidence type="ECO:0000256" key="1">
    <source>
        <dbReference type="ARBA" id="ARBA00022576"/>
    </source>
</evidence>
<evidence type="ECO:0000313" key="9">
    <source>
        <dbReference type="Proteomes" id="UP000244180"/>
    </source>
</evidence>
<feature type="binding site" evidence="5">
    <location>
        <begin position="215"/>
        <end position="218"/>
    </location>
    <ligand>
        <name>pyridoxal 5'-phosphate</name>
        <dbReference type="ChEBI" id="CHEBI:597326"/>
    </ligand>
</feature>
<dbReference type="RefSeq" id="WP_066198930.1">
    <property type="nucleotide sequence ID" value="NZ_CBCSAS010000019.1"/>
</dbReference>
<accession>A0A132NCV4</accession>
<keyword evidence="8" id="KW-1185">Reference proteome</keyword>
<dbReference type="AlphaFoldDB" id="A0A132NCV4"/>
<dbReference type="Pfam" id="PF00202">
    <property type="entry name" value="Aminotran_3"/>
    <property type="match status" value="1"/>
</dbReference>
<dbReference type="NCBIfam" id="NF002325">
    <property type="entry name" value="PRK01278.1"/>
    <property type="match status" value="1"/>
</dbReference>
<evidence type="ECO:0000256" key="2">
    <source>
        <dbReference type="ARBA" id="ARBA00022605"/>
    </source>
</evidence>
<feature type="binding site" evidence="5">
    <location>
        <position position="131"/>
    </location>
    <ligand>
        <name>pyridoxal 5'-phosphate</name>
        <dbReference type="ChEBI" id="CHEBI:597326"/>
    </ligand>
</feature>
<feature type="binding site" evidence="5">
    <location>
        <position position="134"/>
    </location>
    <ligand>
        <name>N(2)-acetyl-L-ornithine</name>
        <dbReference type="ChEBI" id="CHEBI:57805"/>
    </ligand>
</feature>
<comment type="subunit">
    <text evidence="5">Homodimer.</text>
</comment>
<dbReference type="InterPro" id="IPR015421">
    <property type="entry name" value="PyrdxlP-dep_Trfase_major"/>
</dbReference>
<dbReference type="CDD" id="cd00610">
    <property type="entry name" value="OAT_like"/>
    <property type="match status" value="1"/>
</dbReference>
<feature type="binding site" evidence="5">
    <location>
        <position position="273"/>
    </location>
    <ligand>
        <name>pyridoxal 5'-phosphate</name>
        <dbReference type="ChEBI" id="CHEBI:597326"/>
    </ligand>
</feature>
<evidence type="ECO:0000313" key="6">
    <source>
        <dbReference type="EMBL" id="OAR05108.1"/>
    </source>
</evidence>
<keyword evidence="3 5" id="KW-0808">Transferase</keyword>
<comment type="subcellular location">
    <subcellularLocation>
        <location evidence="5">Cytoplasm</location>
    </subcellularLocation>
</comment>
<dbReference type="UniPathway" id="UPA00068">
    <property type="reaction ID" value="UER00109"/>
</dbReference>
<dbReference type="GO" id="GO:0006526">
    <property type="term" value="P:L-arginine biosynthetic process"/>
    <property type="evidence" value="ECO:0007669"/>
    <property type="project" value="UniProtKB-UniRule"/>
</dbReference>
<feature type="binding site" evidence="5">
    <location>
        <begin position="98"/>
        <end position="99"/>
    </location>
    <ligand>
        <name>pyridoxal 5'-phosphate</name>
        <dbReference type="ChEBI" id="CHEBI:597326"/>
    </ligand>
</feature>
<dbReference type="SUPFAM" id="SSF53383">
    <property type="entry name" value="PLP-dependent transferases"/>
    <property type="match status" value="1"/>
</dbReference>
<dbReference type="GO" id="GO:0005737">
    <property type="term" value="C:cytoplasm"/>
    <property type="evidence" value="ECO:0007669"/>
    <property type="project" value="UniProtKB-SubCell"/>
</dbReference>
<keyword evidence="5" id="KW-0055">Arginine biosynthesis</keyword>